<evidence type="ECO:0000313" key="3">
    <source>
        <dbReference type="Proteomes" id="UP000297245"/>
    </source>
</evidence>
<feature type="compositionally biased region" description="Low complexity" evidence="1">
    <location>
        <begin position="258"/>
        <end position="267"/>
    </location>
</feature>
<organism evidence="2 3">
    <name type="scientific">Dendrothele bispora (strain CBS 962.96)</name>
    <dbReference type="NCBI Taxonomy" id="1314807"/>
    <lineage>
        <taxon>Eukaryota</taxon>
        <taxon>Fungi</taxon>
        <taxon>Dikarya</taxon>
        <taxon>Basidiomycota</taxon>
        <taxon>Agaricomycotina</taxon>
        <taxon>Agaricomycetes</taxon>
        <taxon>Agaricomycetidae</taxon>
        <taxon>Agaricales</taxon>
        <taxon>Agaricales incertae sedis</taxon>
        <taxon>Dendrothele</taxon>
    </lineage>
</organism>
<sequence>MSNSILSQESLAFVNSLSLSEPLRVYPRWFQSTNTQKANDAVVCALVQHFYPAIEDRVKCPANSTITHKWEIVMGRDDKNRIGDLRRYNPDQQYRPCPVRQRPCKYIYLPEQIQLQVRTAYILFDNRREAERKMRKNQRRRESRSAAKAQLKARQGFISTASRGTAPGASSKGKQRARTPVFEERASVHHDLPSTDSEHVDLPSTDSEHAELIEAIHQIHKQELREMRERHAAEMDDLLTGHRKQMEALLAEGLRTETSTPSRIPRTLPSPPPSSPINFGTSSGAGPSTIRKPAQSILALTDLTVIEKMPPPRKRKASKEG</sequence>
<accession>A0A4S8LB37</accession>
<protein>
    <submittedName>
        <fullName evidence="2">Uncharacterized protein</fullName>
    </submittedName>
</protein>
<feature type="compositionally biased region" description="Basic residues" evidence="1">
    <location>
        <begin position="133"/>
        <end position="142"/>
    </location>
</feature>
<dbReference type="EMBL" id="ML179531">
    <property type="protein sequence ID" value="THU85773.1"/>
    <property type="molecule type" value="Genomic_DNA"/>
</dbReference>
<keyword evidence="3" id="KW-1185">Reference proteome</keyword>
<evidence type="ECO:0000256" key="1">
    <source>
        <dbReference type="SAM" id="MobiDB-lite"/>
    </source>
</evidence>
<feature type="compositionally biased region" description="Basic and acidic residues" evidence="1">
    <location>
        <begin position="181"/>
        <end position="203"/>
    </location>
</feature>
<feature type="region of interest" description="Disordered" evidence="1">
    <location>
        <begin position="131"/>
        <end position="203"/>
    </location>
</feature>
<feature type="region of interest" description="Disordered" evidence="1">
    <location>
        <begin position="256"/>
        <end position="293"/>
    </location>
</feature>
<name>A0A4S8LB37_DENBC</name>
<dbReference type="AlphaFoldDB" id="A0A4S8LB37"/>
<feature type="region of interest" description="Disordered" evidence="1">
    <location>
        <begin position="302"/>
        <end position="321"/>
    </location>
</feature>
<reference evidence="2 3" key="1">
    <citation type="journal article" date="2019" name="Nat. Ecol. Evol.">
        <title>Megaphylogeny resolves global patterns of mushroom evolution.</title>
        <authorList>
            <person name="Varga T."/>
            <person name="Krizsan K."/>
            <person name="Foldi C."/>
            <person name="Dima B."/>
            <person name="Sanchez-Garcia M."/>
            <person name="Sanchez-Ramirez S."/>
            <person name="Szollosi G.J."/>
            <person name="Szarkandi J.G."/>
            <person name="Papp V."/>
            <person name="Albert L."/>
            <person name="Andreopoulos W."/>
            <person name="Angelini C."/>
            <person name="Antonin V."/>
            <person name="Barry K.W."/>
            <person name="Bougher N.L."/>
            <person name="Buchanan P."/>
            <person name="Buyck B."/>
            <person name="Bense V."/>
            <person name="Catcheside P."/>
            <person name="Chovatia M."/>
            <person name="Cooper J."/>
            <person name="Damon W."/>
            <person name="Desjardin D."/>
            <person name="Finy P."/>
            <person name="Geml J."/>
            <person name="Haridas S."/>
            <person name="Hughes K."/>
            <person name="Justo A."/>
            <person name="Karasinski D."/>
            <person name="Kautmanova I."/>
            <person name="Kiss B."/>
            <person name="Kocsube S."/>
            <person name="Kotiranta H."/>
            <person name="LaButti K.M."/>
            <person name="Lechner B.E."/>
            <person name="Liimatainen K."/>
            <person name="Lipzen A."/>
            <person name="Lukacs Z."/>
            <person name="Mihaltcheva S."/>
            <person name="Morgado L.N."/>
            <person name="Niskanen T."/>
            <person name="Noordeloos M.E."/>
            <person name="Ohm R.A."/>
            <person name="Ortiz-Santana B."/>
            <person name="Ovrebo C."/>
            <person name="Racz N."/>
            <person name="Riley R."/>
            <person name="Savchenko A."/>
            <person name="Shiryaev A."/>
            <person name="Soop K."/>
            <person name="Spirin V."/>
            <person name="Szebenyi C."/>
            <person name="Tomsovsky M."/>
            <person name="Tulloss R.E."/>
            <person name="Uehling J."/>
            <person name="Grigoriev I.V."/>
            <person name="Vagvolgyi C."/>
            <person name="Papp T."/>
            <person name="Martin F.M."/>
            <person name="Miettinen O."/>
            <person name="Hibbett D.S."/>
            <person name="Nagy L.G."/>
        </authorList>
    </citation>
    <scope>NUCLEOTIDE SEQUENCE [LARGE SCALE GENOMIC DNA]</scope>
    <source>
        <strain evidence="2 3">CBS 962.96</strain>
    </source>
</reference>
<gene>
    <name evidence="2" type="ORF">K435DRAFT_805647</name>
</gene>
<proteinExistence type="predicted"/>
<feature type="compositionally biased region" description="Basic residues" evidence="1">
    <location>
        <begin position="311"/>
        <end position="321"/>
    </location>
</feature>
<evidence type="ECO:0000313" key="2">
    <source>
        <dbReference type="EMBL" id="THU85773.1"/>
    </source>
</evidence>
<dbReference type="Proteomes" id="UP000297245">
    <property type="component" value="Unassembled WGS sequence"/>
</dbReference>